<sequence>MEKKKLSIKQKFDSPKYRREFIQNTLLWIIRIVLGLIFAFPLYWAITTSFKPLDEIISPTINLLIKNPTFEHYSYVLTWRDYNTNKILIFNALINTLTLTVLGGVLNITVSAIAGYSFAKLKFKGHKVIFRILLLSMMIPGIITMMPTFIVISRLKLWGSFMGVILPGIASVFNIFFMRQFFITLPDELGESAEIDGAGEMRIFFQIYLPQVKPALAALAIFNFQGGWNNFLMPYVVLPTNKLVLSTFIRSFPAENYGQTMAASMLATLPVLILFIVFQKYFMQSVTLTGLKE</sequence>
<keyword evidence="5 7" id="KW-1133">Transmembrane helix</keyword>
<dbReference type="Proteomes" id="UP001209076">
    <property type="component" value="Unassembled WGS sequence"/>
</dbReference>
<evidence type="ECO:0000256" key="6">
    <source>
        <dbReference type="ARBA" id="ARBA00023136"/>
    </source>
</evidence>
<evidence type="ECO:0000256" key="7">
    <source>
        <dbReference type="RuleBase" id="RU363032"/>
    </source>
</evidence>
<evidence type="ECO:0000259" key="8">
    <source>
        <dbReference type="PROSITE" id="PS50928"/>
    </source>
</evidence>
<feature type="transmembrane region" description="Helical" evidence="7">
    <location>
        <begin position="21"/>
        <end position="46"/>
    </location>
</feature>
<evidence type="ECO:0000256" key="5">
    <source>
        <dbReference type="ARBA" id="ARBA00022989"/>
    </source>
</evidence>
<dbReference type="Gene3D" id="1.10.3720.10">
    <property type="entry name" value="MetI-like"/>
    <property type="match status" value="1"/>
</dbReference>
<evidence type="ECO:0000256" key="1">
    <source>
        <dbReference type="ARBA" id="ARBA00004651"/>
    </source>
</evidence>
<protein>
    <submittedName>
        <fullName evidence="9">Carbohydrate ABC transporter permease</fullName>
    </submittedName>
</protein>
<feature type="transmembrane region" description="Helical" evidence="7">
    <location>
        <begin position="215"/>
        <end position="237"/>
    </location>
</feature>
<evidence type="ECO:0000256" key="3">
    <source>
        <dbReference type="ARBA" id="ARBA00022475"/>
    </source>
</evidence>
<evidence type="ECO:0000313" key="9">
    <source>
        <dbReference type="EMBL" id="MCU0104112.1"/>
    </source>
</evidence>
<evidence type="ECO:0000313" key="10">
    <source>
        <dbReference type="Proteomes" id="UP001209076"/>
    </source>
</evidence>
<evidence type="ECO:0000256" key="2">
    <source>
        <dbReference type="ARBA" id="ARBA00022448"/>
    </source>
</evidence>
<dbReference type="RefSeq" id="WP_262095323.1">
    <property type="nucleotide sequence ID" value="NZ_JAOEGN010000001.1"/>
</dbReference>
<feature type="domain" description="ABC transmembrane type-1" evidence="8">
    <location>
        <begin position="93"/>
        <end position="278"/>
    </location>
</feature>
<reference evidence="10" key="1">
    <citation type="submission" date="2023-07" db="EMBL/GenBank/DDBJ databases">
        <title>Novel Mycoplasma species identified in domestic and wild animals.</title>
        <authorList>
            <person name="Volokhov D.V."/>
            <person name="Furtak V.A."/>
            <person name="Zagorodnyaya T.A."/>
        </authorList>
    </citation>
    <scope>NUCLEOTIDE SEQUENCE [LARGE SCALE GENOMIC DNA]</scope>
    <source>
        <strain evidence="10">92-19</strain>
    </source>
</reference>
<dbReference type="EMBL" id="JAOEGN010000001">
    <property type="protein sequence ID" value="MCU0104112.1"/>
    <property type="molecule type" value="Genomic_DNA"/>
</dbReference>
<feature type="transmembrane region" description="Helical" evidence="7">
    <location>
        <begin position="158"/>
        <end position="177"/>
    </location>
</feature>
<evidence type="ECO:0000256" key="4">
    <source>
        <dbReference type="ARBA" id="ARBA00022692"/>
    </source>
</evidence>
<keyword evidence="2 7" id="KW-0813">Transport</keyword>
<keyword evidence="6 7" id="KW-0472">Membrane</keyword>
<dbReference type="PANTHER" id="PTHR43744:SF12">
    <property type="entry name" value="ABC TRANSPORTER PERMEASE PROTEIN MG189-RELATED"/>
    <property type="match status" value="1"/>
</dbReference>
<organism evidence="9 10">
    <name type="scientific">Paracholeplasma vituli</name>
    <dbReference type="NCBI Taxonomy" id="69473"/>
    <lineage>
        <taxon>Bacteria</taxon>
        <taxon>Bacillati</taxon>
        <taxon>Mycoplasmatota</taxon>
        <taxon>Mollicutes</taxon>
        <taxon>Acholeplasmatales</taxon>
        <taxon>Acholeplasmataceae</taxon>
        <taxon>Paracholeplasma</taxon>
    </lineage>
</organism>
<comment type="subcellular location">
    <subcellularLocation>
        <location evidence="1 7">Cell membrane</location>
        <topology evidence="1 7">Multi-pass membrane protein</topology>
    </subcellularLocation>
</comment>
<keyword evidence="3" id="KW-1003">Cell membrane</keyword>
<dbReference type="InterPro" id="IPR035906">
    <property type="entry name" value="MetI-like_sf"/>
</dbReference>
<dbReference type="CDD" id="cd06261">
    <property type="entry name" value="TM_PBP2"/>
    <property type="match status" value="1"/>
</dbReference>
<dbReference type="Pfam" id="PF00528">
    <property type="entry name" value="BPD_transp_1"/>
    <property type="match status" value="1"/>
</dbReference>
<keyword evidence="4 7" id="KW-0812">Transmembrane</keyword>
<keyword evidence="10" id="KW-1185">Reference proteome</keyword>
<accession>A0ABT2PT39</accession>
<proteinExistence type="inferred from homology"/>
<comment type="similarity">
    <text evidence="7">Belongs to the binding-protein-dependent transport system permease family.</text>
</comment>
<feature type="transmembrane region" description="Helical" evidence="7">
    <location>
        <begin position="257"/>
        <end position="278"/>
    </location>
</feature>
<dbReference type="PANTHER" id="PTHR43744">
    <property type="entry name" value="ABC TRANSPORTER PERMEASE PROTEIN MG189-RELATED-RELATED"/>
    <property type="match status" value="1"/>
</dbReference>
<feature type="transmembrane region" description="Helical" evidence="7">
    <location>
        <begin position="128"/>
        <end position="152"/>
    </location>
</feature>
<comment type="caution">
    <text evidence="9">The sequence shown here is derived from an EMBL/GenBank/DDBJ whole genome shotgun (WGS) entry which is preliminary data.</text>
</comment>
<dbReference type="SUPFAM" id="SSF161098">
    <property type="entry name" value="MetI-like"/>
    <property type="match status" value="1"/>
</dbReference>
<dbReference type="PROSITE" id="PS50928">
    <property type="entry name" value="ABC_TM1"/>
    <property type="match status" value="1"/>
</dbReference>
<feature type="transmembrane region" description="Helical" evidence="7">
    <location>
        <begin position="87"/>
        <end position="116"/>
    </location>
</feature>
<dbReference type="InterPro" id="IPR000515">
    <property type="entry name" value="MetI-like"/>
</dbReference>
<name>A0ABT2PT39_9MOLU</name>
<gene>
    <name evidence="9" type="ORF">N7603_00360</name>
</gene>